<protein>
    <recommendedName>
        <fullName evidence="10">Beta-xylanase</fullName>
        <ecNumber evidence="10">3.2.1.8</ecNumber>
    </recommendedName>
</protein>
<keyword evidence="5 10" id="KW-0378">Hydrolase</keyword>
<dbReference type="PRINTS" id="PR00134">
    <property type="entry name" value="GLHYDRLASE10"/>
</dbReference>
<dbReference type="SMART" id="SM00633">
    <property type="entry name" value="Glyco_10"/>
    <property type="match status" value="1"/>
</dbReference>
<feature type="domain" description="GH10" evidence="11">
    <location>
        <begin position="51"/>
        <end position="354"/>
    </location>
</feature>
<evidence type="ECO:0000256" key="8">
    <source>
        <dbReference type="ARBA" id="ARBA00023326"/>
    </source>
</evidence>
<dbReference type="Gene3D" id="2.80.10.50">
    <property type="match status" value="3"/>
</dbReference>
<dbReference type="GO" id="GO:0031176">
    <property type="term" value="F:endo-1,4-beta-xylanase activity"/>
    <property type="evidence" value="ECO:0007669"/>
    <property type="project" value="UniProtKB-EC"/>
</dbReference>
<dbReference type="InterPro" id="IPR031158">
    <property type="entry name" value="GH10_AS"/>
</dbReference>
<keyword evidence="7 10" id="KW-0326">Glycosidase</keyword>
<feature type="active site" description="Nucleophile" evidence="9">
    <location>
        <position position="288"/>
    </location>
</feature>
<dbReference type="InterPro" id="IPR035992">
    <property type="entry name" value="Ricin_B-like_lectins"/>
</dbReference>
<dbReference type="Pfam" id="PF00331">
    <property type="entry name" value="Glyco_hydro_10"/>
    <property type="match status" value="1"/>
</dbReference>
<evidence type="ECO:0000256" key="9">
    <source>
        <dbReference type="PROSITE-ProRule" id="PRU10061"/>
    </source>
</evidence>
<dbReference type="InterPro" id="IPR017853">
    <property type="entry name" value="GH"/>
</dbReference>
<reference evidence="12 13" key="1">
    <citation type="submission" date="2019-10" db="EMBL/GenBank/DDBJ databases">
        <title>Nonomuraea sp. nov., isolated from Phyllanthus amarus.</title>
        <authorList>
            <person name="Klykleung N."/>
            <person name="Tanasupawat S."/>
        </authorList>
    </citation>
    <scope>NUCLEOTIDE SEQUENCE [LARGE SCALE GENOMIC DNA]</scope>
    <source>
        <strain evidence="12 13">CR1-09</strain>
    </source>
</reference>
<dbReference type="SUPFAM" id="SSF50370">
    <property type="entry name" value="Ricin B-like lectins"/>
    <property type="match status" value="1"/>
</dbReference>
<dbReference type="InterPro" id="IPR044846">
    <property type="entry name" value="GH10"/>
</dbReference>
<evidence type="ECO:0000256" key="3">
    <source>
        <dbReference type="ARBA" id="ARBA00022651"/>
    </source>
</evidence>
<dbReference type="AlphaFoldDB" id="A0A5N6AV64"/>
<keyword evidence="3 12" id="KW-0858">Xylan degradation</keyword>
<dbReference type="InterPro" id="IPR000772">
    <property type="entry name" value="Ricin_B_lectin"/>
</dbReference>
<evidence type="ECO:0000313" key="13">
    <source>
        <dbReference type="Proteomes" id="UP000313066"/>
    </source>
</evidence>
<dbReference type="InterPro" id="IPR001000">
    <property type="entry name" value="GH10_dom"/>
</dbReference>
<dbReference type="CDD" id="cd23418">
    <property type="entry name" value="beta-trefoil_Ricin_XLN-like"/>
    <property type="match status" value="1"/>
</dbReference>
<sequence length="495" mass="52373">MGENPLSADRGRRPLVGTRRLLAVGTRRLLVAGALGALGTVTALAASVPAGAAAGTLGAAAAQSGRYFGTAIAAGHMSDSTYVATWDREFNAVTAENEMKWGPIEPSRNSFNWSSADQIVNHALSKGMKVRGHTLVWHAQLPSWVNSGMSASDLRSAMTNHITQVMNHYKGKVFAWDVVNEAFADGGAVGTLRDSIFTQKLGNGFIEEAFRAARAADPNVKLCYNDYNIDNATAAKTQGVYNMVKDFKARGVPIDCVGLQSHFGNPPSNYQQNIAQFAALGVDVQITELDVGGSGSTQADAYRRVTQACMAVPRCTGITVWGITDKYSWRSGDTPLLFDGNYNKKQAYTAVLDALNGGTSSSPPPTGSGTAIKGVGSGRCVDVTDVSQANGAQVEIWDCNGQSNQQWTQTSAGELRVYGGKCLDVNGAGTADGTSVIIWDCNGQNNQKWRFNADGTITAVGANKCLDVTGGGTANGTKLQIYSCWGGSNQQWTRV</sequence>
<dbReference type="Gene3D" id="3.20.20.80">
    <property type="entry name" value="Glycosidases"/>
    <property type="match status" value="1"/>
</dbReference>
<keyword evidence="8 10" id="KW-0624">Polysaccharide degradation</keyword>
<evidence type="ECO:0000256" key="7">
    <source>
        <dbReference type="ARBA" id="ARBA00023295"/>
    </source>
</evidence>
<comment type="caution">
    <text evidence="12">The sequence shown here is derived from an EMBL/GenBank/DDBJ whole genome shotgun (WGS) entry which is preliminary data.</text>
</comment>
<keyword evidence="6 10" id="KW-0119">Carbohydrate metabolism</keyword>
<evidence type="ECO:0000256" key="4">
    <source>
        <dbReference type="ARBA" id="ARBA00022729"/>
    </source>
</evidence>
<dbReference type="Pfam" id="PF00652">
    <property type="entry name" value="Ricin_B_lectin"/>
    <property type="match status" value="1"/>
</dbReference>
<evidence type="ECO:0000256" key="1">
    <source>
        <dbReference type="ARBA" id="ARBA00000681"/>
    </source>
</evidence>
<dbReference type="RefSeq" id="WP_139580867.1">
    <property type="nucleotide sequence ID" value="NZ_VDMA02000052.1"/>
</dbReference>
<dbReference type="EC" id="3.2.1.8" evidence="10"/>
<dbReference type="PANTHER" id="PTHR31490:SF88">
    <property type="entry name" value="BETA-XYLANASE"/>
    <property type="match status" value="1"/>
</dbReference>
<accession>A0A5N6AV64</accession>
<keyword evidence="4" id="KW-0732">Signal</keyword>
<evidence type="ECO:0000256" key="2">
    <source>
        <dbReference type="ARBA" id="ARBA00007495"/>
    </source>
</evidence>
<evidence type="ECO:0000256" key="10">
    <source>
        <dbReference type="RuleBase" id="RU361174"/>
    </source>
</evidence>
<evidence type="ECO:0000313" key="12">
    <source>
        <dbReference type="EMBL" id="KAB8172601.1"/>
    </source>
</evidence>
<dbReference type="PROSITE" id="PS51760">
    <property type="entry name" value="GH10_2"/>
    <property type="match status" value="1"/>
</dbReference>
<dbReference type="SMART" id="SM00458">
    <property type="entry name" value="RICIN"/>
    <property type="match status" value="1"/>
</dbReference>
<dbReference type="PROSITE" id="PS50231">
    <property type="entry name" value="RICIN_B_LECTIN"/>
    <property type="match status" value="1"/>
</dbReference>
<evidence type="ECO:0000256" key="5">
    <source>
        <dbReference type="ARBA" id="ARBA00022801"/>
    </source>
</evidence>
<name>A0A5N6AV64_9ACTN</name>
<proteinExistence type="inferred from homology"/>
<organism evidence="12 13">
    <name type="scientific">Microbispora catharanthi</name>
    <dbReference type="NCBI Taxonomy" id="1712871"/>
    <lineage>
        <taxon>Bacteria</taxon>
        <taxon>Bacillati</taxon>
        <taxon>Actinomycetota</taxon>
        <taxon>Actinomycetes</taxon>
        <taxon>Streptosporangiales</taxon>
        <taxon>Streptosporangiaceae</taxon>
        <taxon>Microbispora</taxon>
    </lineage>
</organism>
<dbReference type="PANTHER" id="PTHR31490">
    <property type="entry name" value="GLYCOSYL HYDROLASE"/>
    <property type="match status" value="1"/>
</dbReference>
<gene>
    <name evidence="12" type="ORF">FH610_042235</name>
</gene>
<dbReference type="EMBL" id="VDMA02000052">
    <property type="protein sequence ID" value="KAB8172601.1"/>
    <property type="molecule type" value="Genomic_DNA"/>
</dbReference>
<evidence type="ECO:0000259" key="11">
    <source>
        <dbReference type="PROSITE" id="PS51760"/>
    </source>
</evidence>
<evidence type="ECO:0000256" key="6">
    <source>
        <dbReference type="ARBA" id="ARBA00023277"/>
    </source>
</evidence>
<comment type="similarity">
    <text evidence="2 10">Belongs to the glycosyl hydrolase 10 (cellulase F) family.</text>
</comment>
<dbReference type="PROSITE" id="PS00591">
    <property type="entry name" value="GH10_1"/>
    <property type="match status" value="1"/>
</dbReference>
<dbReference type="Proteomes" id="UP000313066">
    <property type="component" value="Unassembled WGS sequence"/>
</dbReference>
<dbReference type="SUPFAM" id="SSF51445">
    <property type="entry name" value="(Trans)glycosidases"/>
    <property type="match status" value="1"/>
</dbReference>
<comment type="catalytic activity">
    <reaction evidence="1 10">
        <text>Endohydrolysis of (1-&gt;4)-beta-D-xylosidic linkages in xylans.</text>
        <dbReference type="EC" id="3.2.1.8"/>
    </reaction>
</comment>
<dbReference type="GO" id="GO:0045493">
    <property type="term" value="P:xylan catabolic process"/>
    <property type="evidence" value="ECO:0007669"/>
    <property type="project" value="UniProtKB-KW"/>
</dbReference>
<keyword evidence="13" id="KW-1185">Reference proteome</keyword>